<sequence>MNRPAFLLLVLLLVGVGTARPGESAPTAGESVKVMIAYSDPLCAPDALEQGLADLGYDVYVVPSQTSQPSKEEMLEHAAVIVASSAGFHRPTTLGDDLADYVDDGGFVIIHNLCFTTNNLPQLLGRVMTQSDMRTLQRGMEVMSLNGATAAGWDETHPITQGLGGNLTTIRRYTRSTAYPEATVLATLAGEYDFVALSGNRRVVAINTMATEHVPAPHARWAQLVHQAIQFGLGSSGIAEPDRPPTAGSRLTLAAVAVRGRVLNYTLGLPEPASVRLSLWDRQGRMLDAWQVAAAGGITRWTRSLPPLSAGVYFVSTEPAGPGRAATAKFALLND</sequence>
<dbReference type="InterPro" id="IPR029062">
    <property type="entry name" value="Class_I_gatase-like"/>
</dbReference>
<gene>
    <name evidence="2" type="ORF">ENN51_00405</name>
</gene>
<keyword evidence="1" id="KW-0732">Signal</keyword>
<evidence type="ECO:0000313" key="2">
    <source>
        <dbReference type="EMBL" id="HDQ98735.1"/>
    </source>
</evidence>
<organism evidence="2">
    <name type="scientific">candidate division WOR-3 bacterium</name>
    <dbReference type="NCBI Taxonomy" id="2052148"/>
    <lineage>
        <taxon>Bacteria</taxon>
        <taxon>Bacteria division WOR-3</taxon>
    </lineage>
</organism>
<dbReference type="EMBL" id="DSBX01000012">
    <property type="protein sequence ID" value="HDQ98735.1"/>
    <property type="molecule type" value="Genomic_DNA"/>
</dbReference>
<proteinExistence type="predicted"/>
<feature type="chain" id="PRO_5031479332" description="ThuA-like domain-containing protein" evidence="1">
    <location>
        <begin position="20"/>
        <end position="335"/>
    </location>
</feature>
<evidence type="ECO:0000256" key="1">
    <source>
        <dbReference type="SAM" id="SignalP"/>
    </source>
</evidence>
<dbReference type="Gene3D" id="3.40.50.880">
    <property type="match status" value="1"/>
</dbReference>
<evidence type="ECO:0008006" key="3">
    <source>
        <dbReference type="Google" id="ProtNLM"/>
    </source>
</evidence>
<name>A0A7V0XEM6_UNCW3</name>
<reference evidence="2" key="1">
    <citation type="journal article" date="2020" name="mSystems">
        <title>Genome- and Community-Level Interaction Insights into Carbon Utilization and Element Cycling Functions of Hydrothermarchaeota in Hydrothermal Sediment.</title>
        <authorList>
            <person name="Zhou Z."/>
            <person name="Liu Y."/>
            <person name="Xu W."/>
            <person name="Pan J."/>
            <person name="Luo Z.H."/>
            <person name="Li M."/>
        </authorList>
    </citation>
    <scope>NUCLEOTIDE SEQUENCE [LARGE SCALE GENOMIC DNA]</scope>
    <source>
        <strain evidence="2">SpSt-1182</strain>
    </source>
</reference>
<accession>A0A7V0XEM6</accession>
<protein>
    <recommendedName>
        <fullName evidence="3">ThuA-like domain-containing protein</fullName>
    </recommendedName>
</protein>
<dbReference type="AlphaFoldDB" id="A0A7V0XEM6"/>
<dbReference type="Proteomes" id="UP000885672">
    <property type="component" value="Unassembled WGS sequence"/>
</dbReference>
<dbReference type="SUPFAM" id="SSF52317">
    <property type="entry name" value="Class I glutamine amidotransferase-like"/>
    <property type="match status" value="1"/>
</dbReference>
<comment type="caution">
    <text evidence="2">The sequence shown here is derived from an EMBL/GenBank/DDBJ whole genome shotgun (WGS) entry which is preliminary data.</text>
</comment>
<feature type="signal peptide" evidence="1">
    <location>
        <begin position="1"/>
        <end position="19"/>
    </location>
</feature>